<organism evidence="1">
    <name type="scientific">marine sediment metagenome</name>
    <dbReference type="NCBI Taxonomy" id="412755"/>
    <lineage>
        <taxon>unclassified sequences</taxon>
        <taxon>metagenomes</taxon>
        <taxon>ecological metagenomes</taxon>
    </lineage>
</organism>
<protein>
    <submittedName>
        <fullName evidence="1">Uncharacterized protein</fullName>
    </submittedName>
</protein>
<comment type="caution">
    <text evidence="1">The sequence shown here is derived from an EMBL/GenBank/DDBJ whole genome shotgun (WGS) entry which is preliminary data.</text>
</comment>
<dbReference type="AlphaFoldDB" id="A0A0F9BTF1"/>
<proteinExistence type="predicted"/>
<feature type="non-terminal residue" evidence="1">
    <location>
        <position position="216"/>
    </location>
</feature>
<gene>
    <name evidence="1" type="ORF">LCGC14_2407500</name>
</gene>
<evidence type="ECO:0000313" key="1">
    <source>
        <dbReference type="EMBL" id="KKL25219.1"/>
    </source>
</evidence>
<reference evidence="1" key="1">
    <citation type="journal article" date="2015" name="Nature">
        <title>Complex archaea that bridge the gap between prokaryotes and eukaryotes.</title>
        <authorList>
            <person name="Spang A."/>
            <person name="Saw J.H."/>
            <person name="Jorgensen S.L."/>
            <person name="Zaremba-Niedzwiedzka K."/>
            <person name="Martijn J."/>
            <person name="Lind A.E."/>
            <person name="van Eijk R."/>
            <person name="Schleper C."/>
            <person name="Guy L."/>
            <person name="Ettema T.J."/>
        </authorList>
    </citation>
    <scope>NUCLEOTIDE SEQUENCE</scope>
</reference>
<name>A0A0F9BTF1_9ZZZZ</name>
<accession>A0A0F9BTF1</accession>
<sequence>MQYFTLPPSDSFKTADTVQPLCPKGFRSTYDDPLKTYKQCLGQLRQNAKMTEGVKMKTLVLVHPGSMFGSAEWAIGGKVQLYRNNIRRQILEHTGNFIVIDGFLSDEIDTEFEEAIHCGLCNAVTNANQAGPLDSVSAMRAWGCDGGESPFDEWESFGSVCLPSVFDGQGEAAEFLCKHLRTDVVEVTGAWATLHNRYGSVNHVAEVFRDGMPDVD</sequence>
<dbReference type="EMBL" id="LAZR01036298">
    <property type="protein sequence ID" value="KKL25219.1"/>
    <property type="molecule type" value="Genomic_DNA"/>
</dbReference>